<dbReference type="PANTHER" id="PTHR21310">
    <property type="entry name" value="AMINOGLYCOSIDE PHOSPHOTRANSFERASE-RELATED-RELATED"/>
    <property type="match status" value="1"/>
</dbReference>
<dbReference type="InterPro" id="IPR002575">
    <property type="entry name" value="Aminoglycoside_PTrfase"/>
</dbReference>
<dbReference type="Proteomes" id="UP000245590">
    <property type="component" value="Unassembled WGS sequence"/>
</dbReference>
<gene>
    <name evidence="3" type="ORF">DEO23_14285</name>
</gene>
<reference evidence="3 4" key="1">
    <citation type="submission" date="2018-05" db="EMBL/GenBank/DDBJ databases">
        <title>Brachybacterium sp. M1HQ-2T, whole genome shotgun sequence.</title>
        <authorList>
            <person name="Tuo L."/>
        </authorList>
    </citation>
    <scope>NUCLEOTIDE SEQUENCE [LARGE SCALE GENOMIC DNA]</scope>
    <source>
        <strain evidence="3 4">M1HQ-2</strain>
    </source>
</reference>
<evidence type="ECO:0000313" key="4">
    <source>
        <dbReference type="Proteomes" id="UP000245590"/>
    </source>
</evidence>
<evidence type="ECO:0000256" key="1">
    <source>
        <dbReference type="SAM" id="MobiDB-lite"/>
    </source>
</evidence>
<dbReference type="InterPro" id="IPR011009">
    <property type="entry name" value="Kinase-like_dom_sf"/>
</dbReference>
<dbReference type="PANTHER" id="PTHR21310:SF15">
    <property type="entry name" value="AMINOGLYCOSIDE PHOSPHOTRANSFERASE DOMAIN-CONTAINING PROTEIN"/>
    <property type="match status" value="1"/>
</dbReference>
<dbReference type="OrthoDB" id="9797603at2"/>
<feature type="compositionally biased region" description="Basic residues" evidence="1">
    <location>
        <begin position="350"/>
        <end position="360"/>
    </location>
</feature>
<dbReference type="Pfam" id="PF01636">
    <property type="entry name" value="APH"/>
    <property type="match status" value="1"/>
</dbReference>
<dbReference type="SUPFAM" id="SSF56112">
    <property type="entry name" value="Protein kinase-like (PK-like)"/>
    <property type="match status" value="1"/>
</dbReference>
<feature type="region of interest" description="Disordered" evidence="1">
    <location>
        <begin position="283"/>
        <end position="360"/>
    </location>
</feature>
<feature type="domain" description="Aminoglycoside phosphotransferase" evidence="2">
    <location>
        <begin position="38"/>
        <end position="267"/>
    </location>
</feature>
<protein>
    <recommendedName>
        <fullName evidence="2">Aminoglycoside phosphotransferase domain-containing protein</fullName>
    </recommendedName>
</protein>
<sequence length="360" mass="38329">MTSRQAEPSAAQLRDLLVRVRPEPGAGREQMTALPRMRRLGRGWDNTLWHAGSLADGTRAVLRVPHREIARELLTREIAVLGDPRALPAALPFARPRLLGSLGAGEPGGPVALLTWVDGELVADRIAHDGADAQDLGGRLARSLAALHRPAPAGTARSGVRGVPLATRSEALAAEDEHLDPPTSRLIREIWTRGLDAPGWDGPDLLLHGDPHPGNLVIPSGPAGEAHGRAADEGLGLIDWGDVTAGDPASDVAAVLYLETSGVGIQEYLRHAPWARDAGQAQRDALVERARRGARGTPRRSSPTPRILMREGTALSRRAPAACWTGSRGPRHLLAGMQPSAGADLLSAAGRRRPRGRRER</sequence>
<evidence type="ECO:0000259" key="2">
    <source>
        <dbReference type="Pfam" id="PF01636"/>
    </source>
</evidence>
<dbReference type="Gene3D" id="3.90.1200.10">
    <property type="match status" value="1"/>
</dbReference>
<accession>A0A2U2RHD8</accession>
<dbReference type="EMBL" id="QFKX01000006">
    <property type="protein sequence ID" value="PWH05241.1"/>
    <property type="molecule type" value="Genomic_DNA"/>
</dbReference>
<evidence type="ECO:0000313" key="3">
    <source>
        <dbReference type="EMBL" id="PWH05241.1"/>
    </source>
</evidence>
<proteinExistence type="predicted"/>
<keyword evidence="4" id="KW-1185">Reference proteome</keyword>
<organism evidence="3 4">
    <name type="scientific">Brachybacterium endophyticum</name>
    <dbReference type="NCBI Taxonomy" id="2182385"/>
    <lineage>
        <taxon>Bacteria</taxon>
        <taxon>Bacillati</taxon>
        <taxon>Actinomycetota</taxon>
        <taxon>Actinomycetes</taxon>
        <taxon>Micrococcales</taxon>
        <taxon>Dermabacteraceae</taxon>
        <taxon>Brachybacterium</taxon>
    </lineage>
</organism>
<dbReference type="InterPro" id="IPR051678">
    <property type="entry name" value="AGP_Transferase"/>
</dbReference>
<comment type="caution">
    <text evidence="3">The sequence shown here is derived from an EMBL/GenBank/DDBJ whole genome shotgun (WGS) entry which is preliminary data.</text>
</comment>
<name>A0A2U2RHD8_9MICO</name>
<dbReference type="RefSeq" id="WP_109276703.1">
    <property type="nucleotide sequence ID" value="NZ_QFKX01000006.1"/>
</dbReference>
<dbReference type="AlphaFoldDB" id="A0A2U2RHD8"/>